<evidence type="ECO:0000256" key="1">
    <source>
        <dbReference type="ARBA" id="ARBA00022737"/>
    </source>
</evidence>
<comment type="caution">
    <text evidence="3">The sequence shown here is derived from an EMBL/GenBank/DDBJ whole genome shotgun (WGS) entry which is preliminary data.</text>
</comment>
<reference evidence="3 4" key="1">
    <citation type="submission" date="2019-01" db="EMBL/GenBank/DDBJ databases">
        <title>Draft genome sequence of Psathyrella aberdarensis IHI B618.</title>
        <authorList>
            <person name="Buettner E."/>
            <person name="Kellner H."/>
        </authorList>
    </citation>
    <scope>NUCLEOTIDE SEQUENCE [LARGE SCALE GENOMIC DNA]</scope>
    <source>
        <strain evidence="3 4">IHI B618</strain>
    </source>
</reference>
<name>A0A4V1Q1U3_9AGAR</name>
<dbReference type="PANTHER" id="PTHR10039:SF14">
    <property type="entry name" value="NACHT DOMAIN-CONTAINING PROTEIN"/>
    <property type="match status" value="1"/>
</dbReference>
<keyword evidence="4" id="KW-1185">Reference proteome</keyword>
<gene>
    <name evidence="3" type="ORF">EST38_g13068</name>
</gene>
<dbReference type="EMBL" id="SDEE01001120">
    <property type="protein sequence ID" value="RXW12788.1"/>
    <property type="molecule type" value="Genomic_DNA"/>
</dbReference>
<evidence type="ECO:0000259" key="2">
    <source>
        <dbReference type="Pfam" id="PF24883"/>
    </source>
</evidence>
<dbReference type="SUPFAM" id="SSF52540">
    <property type="entry name" value="P-loop containing nucleoside triphosphate hydrolases"/>
    <property type="match status" value="1"/>
</dbReference>
<protein>
    <recommendedName>
        <fullName evidence="2">Nephrocystin 3-like N-terminal domain-containing protein</fullName>
    </recommendedName>
</protein>
<dbReference type="Proteomes" id="UP000290288">
    <property type="component" value="Unassembled WGS sequence"/>
</dbReference>
<dbReference type="Pfam" id="PF24883">
    <property type="entry name" value="NPHP3_N"/>
    <property type="match status" value="1"/>
</dbReference>
<keyword evidence="1" id="KW-0677">Repeat</keyword>
<proteinExistence type="predicted"/>
<dbReference type="InterPro" id="IPR027417">
    <property type="entry name" value="P-loop_NTPase"/>
</dbReference>
<dbReference type="PANTHER" id="PTHR10039">
    <property type="entry name" value="AMELOGENIN"/>
    <property type="match status" value="1"/>
</dbReference>
<evidence type="ECO:0000313" key="4">
    <source>
        <dbReference type="Proteomes" id="UP000290288"/>
    </source>
</evidence>
<feature type="domain" description="Nephrocystin 3-like N-terminal" evidence="2">
    <location>
        <begin position="82"/>
        <end position="256"/>
    </location>
</feature>
<dbReference type="AlphaFoldDB" id="A0A4V1Q1U3"/>
<sequence length="551" mass="60829">MATTFFPDARDFQVGTLNFNFTSNSHSSSAGGPLKELASRVAVGAIHDSAERCDAPKCQPETRVAVQDDLYSWIVDGDRESEPPKKMTWVTGPAGSGKSAVMGSLAERCAPDGLLGATFFFTSWSASIGRRRKTAFVTTIAHQLAEHREDLKNAISNAIENKPSIFEKNLHTQMETLVLAPLREVALQSDRPGLRGAIIIDGVDECEAEQYHDTTSAGTWAKLIRANAQDQLEILQVLRAASSDPSFPFRILVASRPERVFREFFDPENDAASFAKKLDLHEDYNADVDINLFFEVHFTQIRRRYNLPPSWPPPGAIRTLVENASGQFIYAATVIRFLDMGLREPPKVLLEAILEAGTRVLSSNPLEQLDVLYSHILESGPDPPRSVLWIRAMELLSLSTAATNLFLEADPGSNEGEHLLGNLHSLIRIPRTSDTTHYGAYHKSLFDFLEDPGRCGKLYLEESEICAFIWDQFICACASSVSSGSAHSKVLPTPASVDWFMIRARGIIASRRVESGAVAFSVIWDRLLGSCLACCGPPEKWIVLHNRGLRG</sequence>
<dbReference type="InterPro" id="IPR056884">
    <property type="entry name" value="NPHP3-like_N"/>
</dbReference>
<accession>A0A4V1Q1U3</accession>
<dbReference type="STRING" id="2316362.A0A4V1Q1U3"/>
<evidence type="ECO:0000313" key="3">
    <source>
        <dbReference type="EMBL" id="RXW12788.1"/>
    </source>
</evidence>
<dbReference type="OrthoDB" id="163438at2759"/>
<organism evidence="3 4">
    <name type="scientific">Candolleomyces aberdarensis</name>
    <dbReference type="NCBI Taxonomy" id="2316362"/>
    <lineage>
        <taxon>Eukaryota</taxon>
        <taxon>Fungi</taxon>
        <taxon>Dikarya</taxon>
        <taxon>Basidiomycota</taxon>
        <taxon>Agaricomycotina</taxon>
        <taxon>Agaricomycetes</taxon>
        <taxon>Agaricomycetidae</taxon>
        <taxon>Agaricales</taxon>
        <taxon>Agaricineae</taxon>
        <taxon>Psathyrellaceae</taxon>
        <taxon>Candolleomyces</taxon>
    </lineage>
</organism>